<dbReference type="InterPro" id="IPR013223">
    <property type="entry name" value="RNase_B_OB_dom"/>
</dbReference>
<dbReference type="EC" id="3.1.13.1" evidence="8"/>
<dbReference type="InterPro" id="IPR003029">
    <property type="entry name" value="S1_domain"/>
</dbReference>
<dbReference type="NCBIfam" id="TIGR02063">
    <property type="entry name" value="RNase_R"/>
    <property type="match status" value="1"/>
</dbReference>
<dbReference type="NCBIfam" id="TIGR00358">
    <property type="entry name" value="3_prime_RNase"/>
    <property type="match status" value="1"/>
</dbReference>
<dbReference type="GO" id="GO:0006402">
    <property type="term" value="P:mRNA catabolic process"/>
    <property type="evidence" value="ECO:0007669"/>
    <property type="project" value="TreeGrafter"/>
</dbReference>
<evidence type="ECO:0000256" key="7">
    <source>
        <dbReference type="ARBA" id="ARBA00022884"/>
    </source>
</evidence>
<evidence type="ECO:0000256" key="6">
    <source>
        <dbReference type="ARBA" id="ARBA00022839"/>
    </source>
</evidence>
<dbReference type="EMBL" id="LR214972">
    <property type="protein sequence ID" value="VEU62737.1"/>
    <property type="molecule type" value="Genomic_DNA"/>
</dbReference>
<dbReference type="PANTHER" id="PTHR23355:SF9">
    <property type="entry name" value="DIS3-LIKE EXONUCLEASE 2"/>
    <property type="match status" value="1"/>
</dbReference>
<dbReference type="SMART" id="SM00955">
    <property type="entry name" value="RNB"/>
    <property type="match status" value="1"/>
</dbReference>
<organism evidence="10 11">
    <name type="scientific">Mycoplasmopsis bovirhinis</name>
    <dbReference type="NCBI Taxonomy" id="29553"/>
    <lineage>
        <taxon>Bacteria</taxon>
        <taxon>Bacillati</taxon>
        <taxon>Mycoplasmatota</taxon>
        <taxon>Mycoplasmoidales</taxon>
        <taxon>Metamycoplasmataceae</taxon>
        <taxon>Mycoplasmopsis</taxon>
    </lineage>
</organism>
<dbReference type="HAMAP" id="MF_01895">
    <property type="entry name" value="RNase_R"/>
    <property type="match status" value="1"/>
</dbReference>
<comment type="similarity">
    <text evidence="8">Belongs to the RNR ribonuclease family. RNase R subfamily.</text>
</comment>
<comment type="function">
    <text evidence="8">3'-5' exoribonuclease that releases 5'-nucleoside monophosphates and is involved in maturation of structured RNAs.</text>
</comment>
<reference evidence="10 11" key="1">
    <citation type="submission" date="2019-01" db="EMBL/GenBank/DDBJ databases">
        <authorList>
            <consortium name="Pathogen Informatics"/>
        </authorList>
    </citation>
    <scope>NUCLEOTIDE SEQUENCE [LARGE SCALE GENOMIC DNA]</scope>
    <source>
        <strain evidence="10 11">NCTC10118</strain>
    </source>
</reference>
<sequence>MNQEKIIRYISQAKARTFLEIAKYFRISPSNNKELTSLLSVLQKNHKIFKNHKDEYYAVNLIKTIEGNLSVNQKGMFGFVDYDIDLEANTKKSVFIKSFNFNGAMHNDTVKVNVYQNIYDTQATVDGVIEQIIARNTQEIHGFIKLKNDITYFTPVDARYSGFTWKIDNSVATKLNDLVLAKINKIEVRNINIDILKVITNEADPMVYVKYYLEEVKIPSSFPKILDTEISLIPQTIDKEDQSNRKDLTNKMIVTIDGDDTKDFDDAIYVKKLQNGNYLLGVYIADVSYYVTQNSEIDKEALKRGTSIYLVDQVIPMLPVELSNGICSLNPNQKRFVMACEMEIDQNGKNVNFEIFQGIIESKFRLTYKQVDKYFKENNIGLDDKDPKVSELKAILNQAQELSKIIHNFKINQGYVDFQISEPKIKLDEFGSVKEIIINERGESEVLIEDFMVRANETIATFLSENKLPALYRVHDAPDELKITSLKNSLAAVGIDNISLNANSISPAKFAKFVNYIKTLRDDDFIKLMFLRTMQKAVYSNQNVGHFGLASDNYCHFTSPIRRYPDLVIHRVIRELVFNKKKYLLEQFEDNLAIYSDLNTKAEHKAVQTERFVNDLKFAEYLKNQTGKVFKVQILSIMNFGFFVEFDFKASGLVHKSNLFDGEYEPNDNLTKLIGQKRTFTLGDYVNVVIINTDLVAGKVDCILEDQYSEYLKLKQKRAFDSKNQKHNVKAKLK</sequence>
<dbReference type="GO" id="GO:0008859">
    <property type="term" value="F:exoribonuclease II activity"/>
    <property type="evidence" value="ECO:0007669"/>
    <property type="project" value="UniProtKB-UniRule"/>
</dbReference>
<evidence type="ECO:0000256" key="4">
    <source>
        <dbReference type="ARBA" id="ARBA00022722"/>
    </source>
</evidence>
<dbReference type="Pfam" id="PF00773">
    <property type="entry name" value="RNB"/>
    <property type="match status" value="1"/>
</dbReference>
<keyword evidence="4 8" id="KW-0540">Nuclease</keyword>
<dbReference type="InterPro" id="IPR001900">
    <property type="entry name" value="RNase_II/R"/>
</dbReference>
<dbReference type="Pfam" id="PF00575">
    <property type="entry name" value="S1"/>
    <property type="match status" value="1"/>
</dbReference>
<gene>
    <name evidence="10" type="primary">vacB</name>
    <name evidence="8" type="synonym">rnr</name>
    <name evidence="10" type="ORF">NCTC10118_00119</name>
</gene>
<evidence type="ECO:0000313" key="10">
    <source>
        <dbReference type="EMBL" id="VEU62737.1"/>
    </source>
</evidence>
<dbReference type="SUPFAM" id="SSF50249">
    <property type="entry name" value="Nucleic acid-binding proteins"/>
    <property type="match status" value="3"/>
</dbReference>
<proteinExistence type="inferred from homology"/>
<name>A0A449ACK3_9BACT</name>
<dbReference type="Gene3D" id="2.40.50.140">
    <property type="entry name" value="Nucleic acid-binding proteins"/>
    <property type="match status" value="2"/>
</dbReference>
<protein>
    <recommendedName>
        <fullName evidence="8">Ribonuclease R</fullName>
        <shortName evidence="8">RNase R</shortName>
        <ecNumber evidence="8">3.1.13.1</ecNumber>
    </recommendedName>
</protein>
<evidence type="ECO:0000256" key="1">
    <source>
        <dbReference type="ARBA" id="ARBA00001849"/>
    </source>
</evidence>
<comment type="subcellular location">
    <subcellularLocation>
        <location evidence="2 8">Cytoplasm</location>
    </subcellularLocation>
</comment>
<keyword evidence="11" id="KW-1185">Reference proteome</keyword>
<dbReference type="AlphaFoldDB" id="A0A449ACK3"/>
<comment type="catalytic activity">
    <reaction evidence="1 8">
        <text>Exonucleolytic cleavage in the 3'- to 5'-direction to yield nucleoside 5'-phosphates.</text>
        <dbReference type="EC" id="3.1.13.1"/>
    </reaction>
</comment>
<evidence type="ECO:0000256" key="3">
    <source>
        <dbReference type="ARBA" id="ARBA00022490"/>
    </source>
</evidence>
<dbReference type="Proteomes" id="UP000289952">
    <property type="component" value="Chromosome"/>
</dbReference>
<dbReference type="Pfam" id="PF08206">
    <property type="entry name" value="OB_RNB"/>
    <property type="match status" value="1"/>
</dbReference>
<dbReference type="InterPro" id="IPR050180">
    <property type="entry name" value="RNR_Ribonuclease"/>
</dbReference>
<dbReference type="InterPro" id="IPR004476">
    <property type="entry name" value="RNase_II/RNase_R"/>
</dbReference>
<dbReference type="OrthoDB" id="9764149at2"/>
<evidence type="ECO:0000256" key="2">
    <source>
        <dbReference type="ARBA" id="ARBA00004496"/>
    </source>
</evidence>
<keyword evidence="7 8" id="KW-0694">RNA-binding</keyword>
<dbReference type="PANTHER" id="PTHR23355">
    <property type="entry name" value="RIBONUCLEASE"/>
    <property type="match status" value="1"/>
</dbReference>
<evidence type="ECO:0000259" key="9">
    <source>
        <dbReference type="PROSITE" id="PS50126"/>
    </source>
</evidence>
<dbReference type="PROSITE" id="PS50126">
    <property type="entry name" value="S1"/>
    <property type="match status" value="1"/>
</dbReference>
<dbReference type="RefSeq" id="WP_129620982.1">
    <property type="nucleotide sequence ID" value="NZ_LR214972.1"/>
</dbReference>
<keyword evidence="3 8" id="KW-0963">Cytoplasm</keyword>
<dbReference type="InterPro" id="IPR011805">
    <property type="entry name" value="RNase_R"/>
</dbReference>
<evidence type="ECO:0000313" key="11">
    <source>
        <dbReference type="Proteomes" id="UP000289952"/>
    </source>
</evidence>
<evidence type="ECO:0000256" key="8">
    <source>
        <dbReference type="HAMAP-Rule" id="MF_01895"/>
    </source>
</evidence>
<keyword evidence="6 8" id="KW-0269">Exonuclease</keyword>
<evidence type="ECO:0000256" key="5">
    <source>
        <dbReference type="ARBA" id="ARBA00022801"/>
    </source>
</evidence>
<feature type="domain" description="S1 motif" evidence="9">
    <location>
        <begin position="627"/>
        <end position="705"/>
    </location>
</feature>
<dbReference type="SMART" id="SM00316">
    <property type="entry name" value="S1"/>
    <property type="match status" value="1"/>
</dbReference>
<dbReference type="GO" id="GO:0005829">
    <property type="term" value="C:cytosol"/>
    <property type="evidence" value="ECO:0007669"/>
    <property type="project" value="TreeGrafter"/>
</dbReference>
<dbReference type="GO" id="GO:0003723">
    <property type="term" value="F:RNA binding"/>
    <property type="evidence" value="ECO:0007669"/>
    <property type="project" value="UniProtKB-UniRule"/>
</dbReference>
<keyword evidence="5 8" id="KW-0378">Hydrolase</keyword>
<accession>A0A449ACK3</accession>
<dbReference type="InterPro" id="IPR012340">
    <property type="entry name" value="NA-bd_OB-fold"/>
</dbReference>